<evidence type="ECO:0008006" key="3">
    <source>
        <dbReference type="Google" id="ProtNLM"/>
    </source>
</evidence>
<proteinExistence type="predicted"/>
<sequence>MMTKEPGVRCTEKEREATSLDWNKRLHAFGDERESSAEQRLVQVFFISLTNLVSFYGKVTHLVHEGKAVDVVYLDFSKAFDMVSHSILQDKLAAHGLGGRTLHWVKNWLDGQAQRVVVNGVKSIWWPVTSEQHDLDEGIGCTLSKFADNTKLGGSVDLLEGRQALQRDLDRLDRWAGANCMRFNKAKCQVLHLGHNNPMQRYRLGEEWLESCLAEKDLGVLVDRRLNMSQQCAQVAKKASGILACIRNSVASRSREVIVPLYPALVRPHLEYCVQFWAPHYKRDMEVLERVQRRATKLVKGLEHKSDEERLRELGLFSLEKRRLRGDLIALYIT</sequence>
<reference evidence="1 2" key="1">
    <citation type="journal article" date="2023" name="J. Hered.">
        <title>Chromosome-level genome of the wood stork (Mycteria americana) provides insight into avian chromosome evolution.</title>
        <authorList>
            <person name="Flamio R. Jr."/>
            <person name="Ramstad K.M."/>
        </authorList>
    </citation>
    <scope>NUCLEOTIDE SEQUENCE [LARGE SCALE GENOMIC DNA]</scope>
    <source>
        <strain evidence="1">JAX WOST 10</strain>
    </source>
</reference>
<name>A0AAN7NKU4_MYCAM</name>
<evidence type="ECO:0000313" key="2">
    <source>
        <dbReference type="Proteomes" id="UP001333110"/>
    </source>
</evidence>
<dbReference type="PANTHER" id="PTHR33332">
    <property type="entry name" value="REVERSE TRANSCRIPTASE DOMAIN-CONTAINING PROTEIN"/>
    <property type="match status" value="1"/>
</dbReference>
<dbReference type="Proteomes" id="UP001333110">
    <property type="component" value="Unassembled WGS sequence"/>
</dbReference>
<keyword evidence="2" id="KW-1185">Reference proteome</keyword>
<comment type="caution">
    <text evidence="1">The sequence shown here is derived from an EMBL/GenBank/DDBJ whole genome shotgun (WGS) entry which is preliminary data.</text>
</comment>
<organism evidence="1 2">
    <name type="scientific">Mycteria americana</name>
    <name type="common">Wood stork</name>
    <dbReference type="NCBI Taxonomy" id="33587"/>
    <lineage>
        <taxon>Eukaryota</taxon>
        <taxon>Metazoa</taxon>
        <taxon>Chordata</taxon>
        <taxon>Craniata</taxon>
        <taxon>Vertebrata</taxon>
        <taxon>Euteleostomi</taxon>
        <taxon>Archelosauria</taxon>
        <taxon>Archosauria</taxon>
        <taxon>Dinosauria</taxon>
        <taxon>Saurischia</taxon>
        <taxon>Theropoda</taxon>
        <taxon>Coelurosauria</taxon>
        <taxon>Aves</taxon>
        <taxon>Neognathae</taxon>
        <taxon>Neoaves</taxon>
        <taxon>Aequornithes</taxon>
        <taxon>Ciconiiformes</taxon>
        <taxon>Ciconiidae</taxon>
        <taxon>Mycteria</taxon>
    </lineage>
</organism>
<protein>
    <recommendedName>
        <fullName evidence="3">Reverse transcriptase</fullName>
    </recommendedName>
</protein>
<accession>A0AAN7NKU4</accession>
<gene>
    <name evidence="1" type="ORF">QYF61_003194</name>
</gene>
<dbReference type="AlphaFoldDB" id="A0AAN7NKU4"/>
<dbReference type="EMBL" id="JAUNZN010000001">
    <property type="protein sequence ID" value="KAK4829318.1"/>
    <property type="molecule type" value="Genomic_DNA"/>
</dbReference>
<evidence type="ECO:0000313" key="1">
    <source>
        <dbReference type="EMBL" id="KAK4829318.1"/>
    </source>
</evidence>